<proteinExistence type="predicted"/>
<reference evidence="4" key="1">
    <citation type="submission" date="2022-07" db="EMBL/GenBank/DDBJ databases">
        <title>Genome Sequence of Physisporinus lineatus.</title>
        <authorList>
            <person name="Buettner E."/>
        </authorList>
    </citation>
    <scope>NUCLEOTIDE SEQUENCE</scope>
    <source>
        <strain evidence="4">VT162</strain>
    </source>
</reference>
<organism evidence="4 5">
    <name type="scientific">Meripilus lineatus</name>
    <dbReference type="NCBI Taxonomy" id="2056292"/>
    <lineage>
        <taxon>Eukaryota</taxon>
        <taxon>Fungi</taxon>
        <taxon>Dikarya</taxon>
        <taxon>Basidiomycota</taxon>
        <taxon>Agaricomycotina</taxon>
        <taxon>Agaricomycetes</taxon>
        <taxon>Polyporales</taxon>
        <taxon>Meripilaceae</taxon>
        <taxon>Meripilus</taxon>
    </lineage>
</organism>
<evidence type="ECO:0000256" key="1">
    <source>
        <dbReference type="SAM" id="MobiDB-lite"/>
    </source>
</evidence>
<dbReference type="Pfam" id="PF20153">
    <property type="entry name" value="DUF6535"/>
    <property type="match status" value="2"/>
</dbReference>
<accession>A0AAD5V757</accession>
<feature type="transmembrane region" description="Helical" evidence="2">
    <location>
        <begin position="90"/>
        <end position="112"/>
    </location>
</feature>
<comment type="caution">
    <text evidence="4">The sequence shown here is derived from an EMBL/GenBank/DDBJ whole genome shotgun (WGS) entry which is preliminary data.</text>
</comment>
<evidence type="ECO:0000313" key="4">
    <source>
        <dbReference type="EMBL" id="KAJ3487928.1"/>
    </source>
</evidence>
<keyword evidence="2" id="KW-0472">Membrane</keyword>
<gene>
    <name evidence="4" type="ORF">NLI96_g3202</name>
</gene>
<dbReference type="EMBL" id="JANAWD010000079">
    <property type="protein sequence ID" value="KAJ3487928.1"/>
    <property type="molecule type" value="Genomic_DNA"/>
</dbReference>
<feature type="region of interest" description="Disordered" evidence="1">
    <location>
        <begin position="313"/>
        <end position="339"/>
    </location>
</feature>
<feature type="domain" description="DUF6535" evidence="3">
    <location>
        <begin position="119"/>
        <end position="210"/>
    </location>
</feature>
<dbReference type="AlphaFoldDB" id="A0AAD5V757"/>
<evidence type="ECO:0000256" key="2">
    <source>
        <dbReference type="SAM" id="Phobius"/>
    </source>
</evidence>
<evidence type="ECO:0000313" key="5">
    <source>
        <dbReference type="Proteomes" id="UP001212997"/>
    </source>
</evidence>
<sequence>MSYPPSTQKNQEQDSSRILKSLEDYLKAHARKKDYPPPESILRLTSAIKHSESNRDEGNGSGLFWSLYNAKASTHKDEKMERASTDLDSLLTFAGLFSGVDTAFIAMTLALISNEDYNMRAVATNAIFITSLSLSVLAAFGAVIGKQWIADPLYAPPWLGATAKEIAVDHQMQLSAIDDWQLFEVLDFLPLVLQFSILTFWLGITIYLWHRLNEVAVVTLVFASIGALWYGSFFGTATLDPQCPFQTPVSRLFSSWLRAKRIGNIGSVAIKIVRILALLIFFVVFYVAQCVRGRVDPSALTPFITIGMNSDEIKGSRTSPSRNKDLRIRDSGNQNEPPPLPDFAFKCIQWALEDLQDSDIALEAARQIPNFSERETISLFANKPEAFNTLLHHFLRRISTEDAEQACNALITFSAAVAHALLTQPQQTMSYDALATIHQELHDLCSRRESRDIPALAGLSLFTDILYGRYIRTESPSLPSRPQEMEIIIRDEFLSALELDYKRNLPILYLALSFGGRITDEKLLAVERLLANGNTATACVTLCASKLPPRQAISLVHWYLSTEKSGFDPDHVEDIERRWEAYTSPHAVADEVEQILQFIFPSDSPSNPPPDFHPLFVTILDNASRLERGSLGSGSAIKTALSSLLRSIKEKKDAGPRIFAASRSPCFLVRLASYDEVDQETRLKALEVTSCQKLDWGDHAFAKKWGVSFVDGLVGCFGSWVRSTAEERTTLLKHTCELASSMQTNVVSKQALFDVPSQALQRRLQELQPTSSTSDLNYLIPYEQTSDIVLFSLAIWGILGGPPNDRDSERSPIIRGASTRWDGSFANCVTNVIRDAGGIKTLPLEIQTGHEKYTAYMTLHGSSSTEVPDP</sequence>
<dbReference type="InterPro" id="IPR045338">
    <property type="entry name" value="DUF6535"/>
</dbReference>
<dbReference type="Proteomes" id="UP001212997">
    <property type="component" value="Unassembled WGS sequence"/>
</dbReference>
<keyword evidence="2" id="KW-1133">Transmembrane helix</keyword>
<feature type="transmembrane region" description="Helical" evidence="2">
    <location>
        <begin position="188"/>
        <end position="209"/>
    </location>
</feature>
<evidence type="ECO:0000259" key="3">
    <source>
        <dbReference type="Pfam" id="PF20153"/>
    </source>
</evidence>
<feature type="transmembrane region" description="Helical" evidence="2">
    <location>
        <begin position="268"/>
        <end position="288"/>
    </location>
</feature>
<protein>
    <recommendedName>
        <fullName evidence="3">DUF6535 domain-containing protein</fullName>
    </recommendedName>
</protein>
<feature type="transmembrane region" description="Helical" evidence="2">
    <location>
        <begin position="215"/>
        <end position="235"/>
    </location>
</feature>
<name>A0AAD5V757_9APHY</name>
<feature type="transmembrane region" description="Helical" evidence="2">
    <location>
        <begin position="124"/>
        <end position="144"/>
    </location>
</feature>
<keyword evidence="5" id="KW-1185">Reference proteome</keyword>
<feature type="domain" description="DUF6535" evidence="3">
    <location>
        <begin position="65"/>
        <end position="114"/>
    </location>
</feature>
<keyword evidence="2" id="KW-0812">Transmembrane</keyword>